<feature type="compositionally biased region" description="Polar residues" evidence="1">
    <location>
        <begin position="54"/>
        <end position="67"/>
    </location>
</feature>
<protein>
    <submittedName>
        <fullName evidence="2">Uncharacterized protein</fullName>
    </submittedName>
</protein>
<organism evidence="2 3">
    <name type="scientific">Rickenella mellea</name>
    <dbReference type="NCBI Taxonomy" id="50990"/>
    <lineage>
        <taxon>Eukaryota</taxon>
        <taxon>Fungi</taxon>
        <taxon>Dikarya</taxon>
        <taxon>Basidiomycota</taxon>
        <taxon>Agaricomycotina</taxon>
        <taxon>Agaricomycetes</taxon>
        <taxon>Hymenochaetales</taxon>
        <taxon>Rickenellaceae</taxon>
        <taxon>Rickenella</taxon>
    </lineage>
</organism>
<dbReference type="EMBL" id="ML170276">
    <property type="protein sequence ID" value="TDL15408.1"/>
    <property type="molecule type" value="Genomic_DNA"/>
</dbReference>
<feature type="compositionally biased region" description="Basic and acidic residues" evidence="1">
    <location>
        <begin position="16"/>
        <end position="26"/>
    </location>
</feature>
<feature type="compositionally biased region" description="Polar residues" evidence="1">
    <location>
        <begin position="89"/>
        <end position="100"/>
    </location>
</feature>
<proteinExistence type="predicted"/>
<reference evidence="2 3" key="1">
    <citation type="submission" date="2018-06" db="EMBL/GenBank/DDBJ databases">
        <title>A transcriptomic atlas of mushroom development highlights an independent origin of complex multicellularity.</title>
        <authorList>
            <consortium name="DOE Joint Genome Institute"/>
            <person name="Krizsan K."/>
            <person name="Almasi E."/>
            <person name="Merenyi Z."/>
            <person name="Sahu N."/>
            <person name="Viragh M."/>
            <person name="Koszo T."/>
            <person name="Mondo S."/>
            <person name="Kiss B."/>
            <person name="Balint B."/>
            <person name="Kues U."/>
            <person name="Barry K."/>
            <person name="Hegedus J.C."/>
            <person name="Henrissat B."/>
            <person name="Johnson J."/>
            <person name="Lipzen A."/>
            <person name="Ohm R."/>
            <person name="Nagy I."/>
            <person name="Pangilinan J."/>
            <person name="Yan J."/>
            <person name="Xiong Y."/>
            <person name="Grigoriev I.V."/>
            <person name="Hibbett D.S."/>
            <person name="Nagy L.G."/>
        </authorList>
    </citation>
    <scope>NUCLEOTIDE SEQUENCE [LARGE SCALE GENOMIC DNA]</scope>
    <source>
        <strain evidence="2 3">SZMC22713</strain>
    </source>
</reference>
<name>A0A4Y7PJZ6_9AGAM</name>
<sequence length="500" mass="53923">MQSMNPEPDTVSADEPLNKKPVELKRGGVRGVPNKSQWAQGFKASGTPDMASKNAASGSATPESTPLWQPEHLWVTKRTNGLPVPELSEGTSTSKPTSTKVGKEQGASPRPITVVASQFPPRETPKRSIWGELGKRIAQGGGQQATISAYLENEWFQHPGFDCEPQVRPLMGGNAAKRLFPIPMNAVKPSWSQSYVRRALFQVNGSDCTFQATMEKVREIWVSKDFEKTSDRNVTQPKRSMSHIPVLPSGGSGHYFNVVYPRKLGAKKRWVKACEVINVDEAKNVAKEESGSHAPSDADESAFVRVNCWLMPDGSLARLVNAGFCATRRDIVNLDGQDAVDEIRLTTMLNAVPSRTAPTYGKPPPSPHQSITSISLRSLSSASAKNSPSASSSSPGLGGQEACVSSGEETTSLAKSLVPEKAIPQTHSGRSTLRPRSNNGSSRNSPTIPPRTAILSNRCEEYGTDTAKEAEGMIRAGALKVGHSHGKENAVVDRSDFPQF</sequence>
<feature type="region of interest" description="Disordered" evidence="1">
    <location>
        <begin position="1"/>
        <end position="110"/>
    </location>
</feature>
<evidence type="ECO:0000313" key="2">
    <source>
        <dbReference type="EMBL" id="TDL15408.1"/>
    </source>
</evidence>
<feature type="compositionally biased region" description="Low complexity" evidence="1">
    <location>
        <begin position="377"/>
        <end position="394"/>
    </location>
</feature>
<accession>A0A4Y7PJZ6</accession>
<keyword evidence="3" id="KW-1185">Reference proteome</keyword>
<gene>
    <name evidence="2" type="ORF">BD410DRAFT_854699</name>
</gene>
<evidence type="ECO:0000256" key="1">
    <source>
        <dbReference type="SAM" id="MobiDB-lite"/>
    </source>
</evidence>
<dbReference type="VEuPathDB" id="FungiDB:BD410DRAFT_854699"/>
<evidence type="ECO:0000313" key="3">
    <source>
        <dbReference type="Proteomes" id="UP000294933"/>
    </source>
</evidence>
<feature type="compositionally biased region" description="Low complexity" evidence="1">
    <location>
        <begin position="434"/>
        <end position="446"/>
    </location>
</feature>
<feature type="region of interest" description="Disordered" evidence="1">
    <location>
        <begin position="377"/>
        <end position="456"/>
    </location>
</feature>
<dbReference type="Proteomes" id="UP000294933">
    <property type="component" value="Unassembled WGS sequence"/>
</dbReference>
<dbReference type="AlphaFoldDB" id="A0A4Y7PJZ6"/>